<reference evidence="7" key="1">
    <citation type="journal article" date="2023" name="Insect Mol. Biol.">
        <title>Genome sequencing provides insights into the evolution of gene families encoding plant cell wall-degrading enzymes in longhorned beetles.</title>
        <authorList>
            <person name="Shin N.R."/>
            <person name="Okamura Y."/>
            <person name="Kirsch R."/>
            <person name="Pauchet Y."/>
        </authorList>
    </citation>
    <scope>NUCLEOTIDE SEQUENCE</scope>
    <source>
        <strain evidence="7">RBIC_L_NR</strain>
    </source>
</reference>
<feature type="transmembrane region" description="Helical" evidence="5">
    <location>
        <begin position="114"/>
        <end position="131"/>
    </location>
</feature>
<dbReference type="AlphaFoldDB" id="A0AAV8ZQN2"/>
<dbReference type="Gene3D" id="3.30.750.24">
    <property type="entry name" value="STAS domain"/>
    <property type="match status" value="1"/>
</dbReference>
<dbReference type="InterPro" id="IPR036513">
    <property type="entry name" value="STAS_dom_sf"/>
</dbReference>
<evidence type="ECO:0000256" key="2">
    <source>
        <dbReference type="ARBA" id="ARBA00022692"/>
    </source>
</evidence>
<feature type="transmembrane region" description="Helical" evidence="5">
    <location>
        <begin position="323"/>
        <end position="344"/>
    </location>
</feature>
<dbReference type="GO" id="GO:0055085">
    <property type="term" value="P:transmembrane transport"/>
    <property type="evidence" value="ECO:0007669"/>
    <property type="project" value="InterPro"/>
</dbReference>
<proteinExistence type="predicted"/>
<dbReference type="Pfam" id="PF00916">
    <property type="entry name" value="Sulfate_transp"/>
    <property type="match status" value="1"/>
</dbReference>
<dbReference type="InterPro" id="IPR001902">
    <property type="entry name" value="SLC26A/SulP_fam"/>
</dbReference>
<gene>
    <name evidence="7" type="ORF">NQ314_002721</name>
</gene>
<feature type="domain" description="SLC26A/SulP transporter" evidence="6">
    <location>
        <begin position="2"/>
        <end position="352"/>
    </location>
</feature>
<comment type="caution">
    <text evidence="7">The sequence shown here is derived from an EMBL/GenBank/DDBJ whole genome shotgun (WGS) entry which is preliminary data.</text>
</comment>
<feature type="transmembrane region" description="Helical" evidence="5">
    <location>
        <begin position="294"/>
        <end position="311"/>
    </location>
</feature>
<feature type="transmembrane region" description="Helical" evidence="5">
    <location>
        <begin position="70"/>
        <end position="94"/>
    </location>
</feature>
<evidence type="ECO:0000256" key="4">
    <source>
        <dbReference type="ARBA" id="ARBA00023136"/>
    </source>
</evidence>
<dbReference type="Proteomes" id="UP001162156">
    <property type="component" value="Unassembled WGS sequence"/>
</dbReference>
<sequence>MGCFVYFILGSCKDINIGPTAIMSIMIQPYVAILGPAGSVLICFLSGCIIFVLGLLHLGFIVEFFSYPVIAGFTTAAALTIASSQLKGLLGVSWKSNAFLESWISLFEHITETRKWDVTLGVITIAFLIFTKEIRRFGTLMYRPEWSKRRNIIGIFIFMFSLARNAIAVIIGTVIAYSFYLQDYEPFILTGNVTGGLPSFTLPPFSTTDANGTEITFVEMTKVYGSVIVFCPLIAVIEHIAIAKAFSKGRTLDATQELLALGLCNIMGSFVQSMPVTGSFTRTAVNNASGVKTTAGGILTGAMVLLALGFLTSTFRYIPKATLSAVIIVAMYYLCEFEAFALLWRTKKMDLIPLSATLLCCLLINLEYGILIGIATNVLFVLYTSARPKLEIEHPSGDVYVVKLKTGLHFSAAEYVREHILQNCVIEKSTVIIDGKYIGNIDATVAKSFSVLREELIIRDQKLLFINFKKCVMDTCVGVNKDLSQCFRDSLEQIVEVPLTMRTDNNVTVYSMQ</sequence>
<evidence type="ECO:0000313" key="8">
    <source>
        <dbReference type="Proteomes" id="UP001162156"/>
    </source>
</evidence>
<dbReference type="PANTHER" id="PTHR11814">
    <property type="entry name" value="SULFATE TRANSPORTER"/>
    <property type="match status" value="1"/>
</dbReference>
<keyword evidence="3 5" id="KW-1133">Transmembrane helix</keyword>
<evidence type="ECO:0000256" key="3">
    <source>
        <dbReference type="ARBA" id="ARBA00022989"/>
    </source>
</evidence>
<organism evidence="7 8">
    <name type="scientific">Rhamnusium bicolor</name>
    <dbReference type="NCBI Taxonomy" id="1586634"/>
    <lineage>
        <taxon>Eukaryota</taxon>
        <taxon>Metazoa</taxon>
        <taxon>Ecdysozoa</taxon>
        <taxon>Arthropoda</taxon>
        <taxon>Hexapoda</taxon>
        <taxon>Insecta</taxon>
        <taxon>Pterygota</taxon>
        <taxon>Neoptera</taxon>
        <taxon>Endopterygota</taxon>
        <taxon>Coleoptera</taxon>
        <taxon>Polyphaga</taxon>
        <taxon>Cucujiformia</taxon>
        <taxon>Chrysomeloidea</taxon>
        <taxon>Cerambycidae</taxon>
        <taxon>Lepturinae</taxon>
        <taxon>Rhagiini</taxon>
        <taxon>Rhamnusium</taxon>
    </lineage>
</organism>
<evidence type="ECO:0000256" key="1">
    <source>
        <dbReference type="ARBA" id="ARBA00004141"/>
    </source>
</evidence>
<feature type="transmembrane region" description="Helical" evidence="5">
    <location>
        <begin position="152"/>
        <end position="180"/>
    </location>
</feature>
<dbReference type="InterPro" id="IPR011547">
    <property type="entry name" value="SLC26A/SulP_dom"/>
</dbReference>
<keyword evidence="8" id="KW-1185">Reference proteome</keyword>
<accession>A0AAV8ZQN2</accession>
<dbReference type="GO" id="GO:0016020">
    <property type="term" value="C:membrane"/>
    <property type="evidence" value="ECO:0007669"/>
    <property type="project" value="UniProtKB-SubCell"/>
</dbReference>
<dbReference type="CDD" id="cd07042">
    <property type="entry name" value="STAS_SulP_like_sulfate_transporter"/>
    <property type="match status" value="1"/>
</dbReference>
<keyword evidence="4 5" id="KW-0472">Membrane</keyword>
<evidence type="ECO:0000256" key="5">
    <source>
        <dbReference type="SAM" id="Phobius"/>
    </source>
</evidence>
<dbReference type="EMBL" id="JANEYF010000847">
    <property type="protein sequence ID" value="KAJ8967603.1"/>
    <property type="molecule type" value="Genomic_DNA"/>
</dbReference>
<dbReference type="SUPFAM" id="SSF52091">
    <property type="entry name" value="SpoIIaa-like"/>
    <property type="match status" value="1"/>
</dbReference>
<evidence type="ECO:0000259" key="6">
    <source>
        <dbReference type="Pfam" id="PF00916"/>
    </source>
</evidence>
<feature type="transmembrane region" description="Helical" evidence="5">
    <location>
        <begin position="356"/>
        <end position="383"/>
    </location>
</feature>
<name>A0AAV8ZQN2_9CUCU</name>
<feature type="transmembrane region" description="Helical" evidence="5">
    <location>
        <begin position="258"/>
        <end position="274"/>
    </location>
</feature>
<keyword evidence="2 5" id="KW-0812">Transmembrane</keyword>
<feature type="transmembrane region" description="Helical" evidence="5">
    <location>
        <begin position="223"/>
        <end position="246"/>
    </location>
</feature>
<evidence type="ECO:0000313" key="7">
    <source>
        <dbReference type="EMBL" id="KAJ8967603.1"/>
    </source>
</evidence>
<protein>
    <recommendedName>
        <fullName evidence="6">SLC26A/SulP transporter domain-containing protein</fullName>
    </recommendedName>
</protein>
<comment type="subcellular location">
    <subcellularLocation>
        <location evidence="1">Membrane</location>
        <topology evidence="1">Multi-pass membrane protein</topology>
    </subcellularLocation>
</comment>
<feature type="transmembrane region" description="Helical" evidence="5">
    <location>
        <begin position="33"/>
        <end position="58"/>
    </location>
</feature>